<evidence type="ECO:0008006" key="3">
    <source>
        <dbReference type="Google" id="ProtNLM"/>
    </source>
</evidence>
<dbReference type="EMBL" id="LSDA01000148">
    <property type="protein sequence ID" value="KXB52641.1"/>
    <property type="molecule type" value="Genomic_DNA"/>
</dbReference>
<dbReference type="OrthoDB" id="9802417at2"/>
<dbReference type="Proteomes" id="UP000070394">
    <property type="component" value="Unassembled WGS sequence"/>
</dbReference>
<dbReference type="InterPro" id="IPR038573">
    <property type="entry name" value="BrnT_sf"/>
</dbReference>
<dbReference type="AlphaFoldDB" id="A0A133ZB27"/>
<evidence type="ECO:0000313" key="1">
    <source>
        <dbReference type="EMBL" id="KXB52641.1"/>
    </source>
</evidence>
<protein>
    <recommendedName>
        <fullName evidence="3">Toxin-antitoxin system, toxin component</fullName>
    </recommendedName>
</protein>
<dbReference type="Pfam" id="PF04365">
    <property type="entry name" value="BrnT_toxin"/>
    <property type="match status" value="1"/>
</dbReference>
<evidence type="ECO:0000313" key="2">
    <source>
        <dbReference type="Proteomes" id="UP000070394"/>
    </source>
</evidence>
<gene>
    <name evidence="1" type="ORF">HMPREF1866_02884</name>
</gene>
<dbReference type="PATRIC" id="fig|467210.3.peg.2861"/>
<reference evidence="2" key="1">
    <citation type="submission" date="2016-01" db="EMBL/GenBank/DDBJ databases">
        <authorList>
            <person name="Mitreva M."/>
            <person name="Pepin K.H."/>
            <person name="Mihindukulasuriya K.A."/>
            <person name="Fulton R."/>
            <person name="Fronick C."/>
            <person name="O'Laughlin M."/>
            <person name="Miner T."/>
            <person name="Herter B."/>
            <person name="Rosa B.A."/>
            <person name="Cordes M."/>
            <person name="Tomlinson C."/>
            <person name="Wollam A."/>
            <person name="Palsikar V.B."/>
            <person name="Mardis E.R."/>
            <person name="Wilson R.K."/>
        </authorList>
    </citation>
    <scope>NUCLEOTIDE SEQUENCE [LARGE SCALE GENOMIC DNA]</scope>
    <source>
        <strain evidence="2">DNF00896</strain>
    </source>
</reference>
<keyword evidence="2" id="KW-1185">Reference proteome</keyword>
<accession>A0A133ZB27</accession>
<dbReference type="STRING" id="467210.HMPREF1866_02884"/>
<name>A0A133ZB27_9FIRM</name>
<dbReference type="Gene3D" id="3.10.450.530">
    <property type="entry name" value="Ribonuclease toxin, BrnT, of type II toxin-antitoxin system"/>
    <property type="match status" value="1"/>
</dbReference>
<comment type="caution">
    <text evidence="1">The sequence shown here is derived from an EMBL/GenBank/DDBJ whole genome shotgun (WGS) entry which is preliminary data.</text>
</comment>
<dbReference type="InterPro" id="IPR007460">
    <property type="entry name" value="BrnT_toxin"/>
</dbReference>
<sequence length="93" mass="10892">MVFEWDENKDLINQKKHGISFDDARSVFYDDSAILFDDPDHSEYEDRFLIIGMSNIKGICIVSHCYRGTDDRIRIISARTATRSERKIYEQGI</sequence>
<organism evidence="1 2">
    <name type="scientific">Lachnoanaerobaculum saburreum</name>
    <dbReference type="NCBI Taxonomy" id="467210"/>
    <lineage>
        <taxon>Bacteria</taxon>
        <taxon>Bacillati</taxon>
        <taxon>Bacillota</taxon>
        <taxon>Clostridia</taxon>
        <taxon>Lachnospirales</taxon>
        <taxon>Lachnospiraceae</taxon>
        <taxon>Lachnoanaerobaculum</taxon>
    </lineage>
</organism>
<proteinExistence type="predicted"/>
<dbReference type="RefSeq" id="WP_009447246.1">
    <property type="nucleotide sequence ID" value="NZ_KQ959852.1"/>
</dbReference>